<dbReference type="Proteomes" id="UP001302812">
    <property type="component" value="Unassembled WGS sequence"/>
</dbReference>
<dbReference type="GO" id="GO:0000166">
    <property type="term" value="F:nucleotide binding"/>
    <property type="evidence" value="ECO:0007669"/>
    <property type="project" value="UniProtKB-KW"/>
</dbReference>
<accession>A0AAN6YSJ2</accession>
<evidence type="ECO:0000256" key="7">
    <source>
        <dbReference type="ARBA" id="ARBA00023002"/>
    </source>
</evidence>
<reference evidence="9" key="1">
    <citation type="journal article" date="2023" name="Mol. Phylogenet. Evol.">
        <title>Genome-scale phylogeny and comparative genomics of the fungal order Sordariales.</title>
        <authorList>
            <person name="Hensen N."/>
            <person name="Bonometti L."/>
            <person name="Westerberg I."/>
            <person name="Brannstrom I.O."/>
            <person name="Guillou S."/>
            <person name="Cros-Aarteil S."/>
            <person name="Calhoun S."/>
            <person name="Haridas S."/>
            <person name="Kuo A."/>
            <person name="Mondo S."/>
            <person name="Pangilinan J."/>
            <person name="Riley R."/>
            <person name="LaButti K."/>
            <person name="Andreopoulos B."/>
            <person name="Lipzen A."/>
            <person name="Chen C."/>
            <person name="Yan M."/>
            <person name="Daum C."/>
            <person name="Ng V."/>
            <person name="Clum A."/>
            <person name="Steindorff A."/>
            <person name="Ohm R.A."/>
            <person name="Martin F."/>
            <person name="Silar P."/>
            <person name="Natvig D.O."/>
            <person name="Lalanne C."/>
            <person name="Gautier V."/>
            <person name="Ament-Velasquez S.L."/>
            <person name="Kruys A."/>
            <person name="Hutchinson M.I."/>
            <person name="Powell A.J."/>
            <person name="Barry K."/>
            <person name="Miller A.N."/>
            <person name="Grigoriev I.V."/>
            <person name="Debuchy R."/>
            <person name="Gladieux P."/>
            <person name="Hiltunen Thoren M."/>
            <person name="Johannesson H."/>
        </authorList>
    </citation>
    <scope>NUCLEOTIDE SEQUENCE</scope>
    <source>
        <strain evidence="9">CBS 508.74</strain>
    </source>
</reference>
<keyword evidence="10" id="KW-1185">Reference proteome</keyword>
<evidence type="ECO:0000256" key="4">
    <source>
        <dbReference type="ARBA" id="ARBA00022643"/>
    </source>
</evidence>
<dbReference type="EMBL" id="MU853341">
    <property type="protein sequence ID" value="KAK4112895.1"/>
    <property type="molecule type" value="Genomic_DNA"/>
</dbReference>
<dbReference type="InterPro" id="IPR005025">
    <property type="entry name" value="FMN_Rdtase-like_dom"/>
</dbReference>
<evidence type="ECO:0000256" key="3">
    <source>
        <dbReference type="ARBA" id="ARBA00022630"/>
    </source>
</evidence>
<evidence type="ECO:0000313" key="9">
    <source>
        <dbReference type="EMBL" id="KAK4112895.1"/>
    </source>
</evidence>
<keyword evidence="6" id="KW-0521">NADP</keyword>
<comment type="caution">
    <text evidence="9">The sequence shown here is derived from an EMBL/GenBank/DDBJ whole genome shotgun (WGS) entry which is preliminary data.</text>
</comment>
<dbReference type="InterPro" id="IPR029039">
    <property type="entry name" value="Flavoprotein-like_sf"/>
</dbReference>
<gene>
    <name evidence="9" type="ORF">N656DRAFT_80602</name>
</gene>
<comment type="subunit">
    <text evidence="2">Homotetramer.</text>
</comment>
<dbReference type="GeneID" id="89942465"/>
<reference evidence="9" key="2">
    <citation type="submission" date="2023-05" db="EMBL/GenBank/DDBJ databases">
        <authorList>
            <consortium name="Lawrence Berkeley National Laboratory"/>
            <person name="Steindorff A."/>
            <person name="Hensen N."/>
            <person name="Bonometti L."/>
            <person name="Westerberg I."/>
            <person name="Brannstrom I.O."/>
            <person name="Guillou S."/>
            <person name="Cros-Aarteil S."/>
            <person name="Calhoun S."/>
            <person name="Haridas S."/>
            <person name="Kuo A."/>
            <person name="Mondo S."/>
            <person name="Pangilinan J."/>
            <person name="Riley R."/>
            <person name="Labutti K."/>
            <person name="Andreopoulos B."/>
            <person name="Lipzen A."/>
            <person name="Chen C."/>
            <person name="Yanf M."/>
            <person name="Daum C."/>
            <person name="Ng V."/>
            <person name="Clum A."/>
            <person name="Ohm R."/>
            <person name="Martin F."/>
            <person name="Silar P."/>
            <person name="Natvig D."/>
            <person name="Lalanne C."/>
            <person name="Gautier V."/>
            <person name="Ament-Velasquez S.L."/>
            <person name="Kruys A."/>
            <person name="Hutchinson M.I."/>
            <person name="Powell A.J."/>
            <person name="Barry K."/>
            <person name="Miller A.N."/>
            <person name="Grigoriev I.V."/>
            <person name="Debuchy R."/>
            <person name="Gladieux P."/>
            <person name="Thoren M.H."/>
            <person name="Johannesson H."/>
        </authorList>
    </citation>
    <scope>NUCLEOTIDE SEQUENCE</scope>
    <source>
        <strain evidence="9">CBS 508.74</strain>
    </source>
</reference>
<comment type="cofactor">
    <cofactor evidence="1">
        <name>FMN</name>
        <dbReference type="ChEBI" id="CHEBI:58210"/>
    </cofactor>
</comment>
<dbReference type="FunFam" id="3.40.50.360:FF:000027">
    <property type="entry name" value="Arsenical resistance protein ArsH"/>
    <property type="match status" value="1"/>
</dbReference>
<organism evidence="9 10">
    <name type="scientific">Canariomyces notabilis</name>
    <dbReference type="NCBI Taxonomy" id="2074819"/>
    <lineage>
        <taxon>Eukaryota</taxon>
        <taxon>Fungi</taxon>
        <taxon>Dikarya</taxon>
        <taxon>Ascomycota</taxon>
        <taxon>Pezizomycotina</taxon>
        <taxon>Sordariomycetes</taxon>
        <taxon>Sordariomycetidae</taxon>
        <taxon>Sordariales</taxon>
        <taxon>Chaetomiaceae</taxon>
        <taxon>Canariomyces</taxon>
    </lineage>
</organism>
<dbReference type="PANTHER" id="PTHR43590:SF1">
    <property type="entry name" value="ARSENIC RESISTANCE PROTEIN ARSH (AFU_ORTHOLOGUE AFUA_5G15030)"/>
    <property type="match status" value="1"/>
</dbReference>
<dbReference type="RefSeq" id="XP_064670465.1">
    <property type="nucleotide sequence ID" value="XM_064818339.1"/>
</dbReference>
<dbReference type="GO" id="GO:0016655">
    <property type="term" value="F:oxidoreductase activity, acting on NAD(P)H, quinone or similar compound as acceptor"/>
    <property type="evidence" value="ECO:0007669"/>
    <property type="project" value="TreeGrafter"/>
</dbReference>
<proteinExistence type="predicted"/>
<keyword evidence="5" id="KW-0547">Nucleotide-binding</keyword>
<evidence type="ECO:0000256" key="6">
    <source>
        <dbReference type="ARBA" id="ARBA00022857"/>
    </source>
</evidence>
<dbReference type="SUPFAM" id="SSF52218">
    <property type="entry name" value="Flavoproteins"/>
    <property type="match status" value="1"/>
</dbReference>
<feature type="domain" description="NADPH-dependent FMN reductase-like" evidence="8">
    <location>
        <begin position="116"/>
        <end position="259"/>
    </location>
</feature>
<dbReference type="Pfam" id="PF03358">
    <property type="entry name" value="FMN_red"/>
    <property type="match status" value="1"/>
</dbReference>
<keyword evidence="4" id="KW-0288">FMN</keyword>
<keyword evidence="3" id="KW-0285">Flavoprotein</keyword>
<dbReference type="Gene3D" id="3.40.50.360">
    <property type="match status" value="1"/>
</dbReference>
<evidence type="ECO:0000256" key="5">
    <source>
        <dbReference type="ARBA" id="ARBA00022741"/>
    </source>
</evidence>
<sequence length="319" mass="36125">MLSLSFRPLRSTLVPAVQRTLAQQASPSAHIRPIMGDLNNTGAARERIVPTVDPSYKFRSFAISLRDDDPVVREKYRPFLISDAVHESDWIAKLELATVAEMVEREILSKGKDRLRVLVLYGSLRSRSYSKLLAYEASRILFRLGCDVRVYDPAGLPVKDDVQHNHPKVQELRELSKWSDGHVWVTPEQHGNLTAVFKNQIDWIPLSTGSVRPTQGRTLAIAQVNGGSQSFNAVNSLRILGRWMRMFTIPNQSSVPMAWTHFTDADDPAEGGSRFKPSSNRDRLVDCMEEFVKYTIVMRPHFDLFGDRFSERNDVKGAS</sequence>
<evidence type="ECO:0000256" key="2">
    <source>
        <dbReference type="ARBA" id="ARBA00011881"/>
    </source>
</evidence>
<keyword evidence="7" id="KW-0560">Oxidoreductase</keyword>
<dbReference type="AlphaFoldDB" id="A0AAN6YSJ2"/>
<dbReference type="NCBIfam" id="TIGR02690">
    <property type="entry name" value="resist_ArsH"/>
    <property type="match status" value="1"/>
</dbReference>
<name>A0AAN6YSJ2_9PEZI</name>
<protein>
    <submittedName>
        <fullName evidence="9">Arsenate resistance ArsH</fullName>
    </submittedName>
</protein>
<evidence type="ECO:0000256" key="1">
    <source>
        <dbReference type="ARBA" id="ARBA00001917"/>
    </source>
</evidence>
<dbReference type="InterPro" id="IPR014063">
    <property type="entry name" value="Arsenate-R_ArsH"/>
</dbReference>
<evidence type="ECO:0000259" key="8">
    <source>
        <dbReference type="Pfam" id="PF03358"/>
    </source>
</evidence>
<dbReference type="PANTHER" id="PTHR43590">
    <property type="entry name" value="ARSENIC RESISTANCE PROTEIN ARSH (AFU_ORTHOLOGUE AFUA_5G15030)"/>
    <property type="match status" value="1"/>
</dbReference>
<evidence type="ECO:0000313" key="10">
    <source>
        <dbReference type="Proteomes" id="UP001302812"/>
    </source>
</evidence>